<proteinExistence type="predicted"/>
<sequence length="260" mass="29499">MSLISKLPTELVEEIARHMDKCVLKNFGSVCWRFRSIVEPILYETICLNNSETPYREVLKLLIAIDKRPQMVSRTEAVTIFEPNWDTGESELVQAAKLDPKVTVNEVIPHLLSKLPILHSFHLRPCGYSIYFCSYRRHFDFSNLRKIVNIRLPWYSLSSTPGLPPTLARLDLEMGGWIDADYMENLLVNCVKQKHVQGPDAGGLKIITIGIMFGHQKELKTICESKGIRLEENLCLCPGSLRLVCGAGVVEPWDGNVDNF</sequence>
<dbReference type="HOGENOM" id="CLU_1065453_0_0_1"/>
<dbReference type="VEuPathDB" id="FungiDB:HCDG_06180"/>
<name>C6HI30_AJECH</name>
<dbReference type="Pfam" id="PF00646">
    <property type="entry name" value="F-box"/>
    <property type="match status" value="1"/>
</dbReference>
<dbReference type="OrthoDB" id="4188435at2759"/>
<evidence type="ECO:0000259" key="1">
    <source>
        <dbReference type="PROSITE" id="PS50181"/>
    </source>
</evidence>
<reference evidence="3" key="1">
    <citation type="submission" date="2009-05" db="EMBL/GenBank/DDBJ databases">
        <title>The genome sequence of Ajellomyces capsulatus strain H143.</title>
        <authorList>
            <person name="Champion M."/>
            <person name="Cuomo C.A."/>
            <person name="Ma L.-J."/>
            <person name="Henn M.R."/>
            <person name="Sil A."/>
            <person name="Goldman B."/>
            <person name="Young S.K."/>
            <person name="Kodira C.D."/>
            <person name="Zeng Q."/>
            <person name="Koehrsen M."/>
            <person name="Alvarado L."/>
            <person name="Berlin A.M."/>
            <person name="Borenstein D."/>
            <person name="Chen Z."/>
            <person name="Engels R."/>
            <person name="Freedman E."/>
            <person name="Gellesch M."/>
            <person name="Goldberg J."/>
            <person name="Griggs A."/>
            <person name="Gujja S."/>
            <person name="Heiman D.I."/>
            <person name="Hepburn T.A."/>
            <person name="Howarth C."/>
            <person name="Jen D."/>
            <person name="Larson L."/>
            <person name="Lewis B."/>
            <person name="Mehta T."/>
            <person name="Park D."/>
            <person name="Pearson M."/>
            <person name="Roberts A."/>
            <person name="Saif S."/>
            <person name="Shea T.D."/>
            <person name="Shenoy N."/>
            <person name="Sisk P."/>
            <person name="Stolte C."/>
            <person name="Sykes S."/>
            <person name="Walk T."/>
            <person name="White J."/>
            <person name="Yandava C."/>
            <person name="Klein B."/>
            <person name="McEwen J.G."/>
            <person name="Puccia R."/>
            <person name="Goldman G.H."/>
            <person name="Felipe M.S."/>
            <person name="Nino-Vega G."/>
            <person name="San-Blas G."/>
            <person name="Taylor J.W."/>
            <person name="Mendoza L."/>
            <person name="Galagan J.E."/>
            <person name="Nusbaum C."/>
            <person name="Birren B.W."/>
        </authorList>
    </citation>
    <scope>NUCLEOTIDE SEQUENCE [LARGE SCALE GENOMIC DNA]</scope>
    <source>
        <strain evidence="3">H143</strain>
    </source>
</reference>
<gene>
    <name evidence="2" type="ORF">HCDG_06180</name>
</gene>
<accession>C6HI30</accession>
<dbReference type="SUPFAM" id="SSF81383">
    <property type="entry name" value="F-box domain"/>
    <property type="match status" value="1"/>
</dbReference>
<dbReference type="AlphaFoldDB" id="C6HI30"/>
<dbReference type="InterPro" id="IPR001810">
    <property type="entry name" value="F-box_dom"/>
</dbReference>
<evidence type="ECO:0000313" key="3">
    <source>
        <dbReference type="Proteomes" id="UP000002624"/>
    </source>
</evidence>
<organism evidence="2 3">
    <name type="scientific">Ajellomyces capsulatus (strain H143)</name>
    <name type="common">Darling's disease fungus</name>
    <name type="synonym">Histoplasma capsulatum</name>
    <dbReference type="NCBI Taxonomy" id="544712"/>
    <lineage>
        <taxon>Eukaryota</taxon>
        <taxon>Fungi</taxon>
        <taxon>Dikarya</taxon>
        <taxon>Ascomycota</taxon>
        <taxon>Pezizomycotina</taxon>
        <taxon>Eurotiomycetes</taxon>
        <taxon>Eurotiomycetidae</taxon>
        <taxon>Onygenales</taxon>
        <taxon>Ajellomycetaceae</taxon>
        <taxon>Histoplasma</taxon>
    </lineage>
</organism>
<dbReference type="EMBL" id="GG692428">
    <property type="protein sequence ID" value="EER39958.1"/>
    <property type="molecule type" value="Genomic_DNA"/>
</dbReference>
<feature type="domain" description="F-box" evidence="1">
    <location>
        <begin position="1"/>
        <end position="46"/>
    </location>
</feature>
<dbReference type="OMA" id="ILYETIC"/>
<dbReference type="PROSITE" id="PS50181">
    <property type="entry name" value="FBOX"/>
    <property type="match status" value="1"/>
</dbReference>
<evidence type="ECO:0000313" key="2">
    <source>
        <dbReference type="EMBL" id="EER39958.1"/>
    </source>
</evidence>
<protein>
    <recommendedName>
        <fullName evidence="1">F-box domain-containing protein</fullName>
    </recommendedName>
</protein>
<dbReference type="Proteomes" id="UP000002624">
    <property type="component" value="Unassembled WGS sequence"/>
</dbReference>
<dbReference type="CDD" id="cd09917">
    <property type="entry name" value="F-box_SF"/>
    <property type="match status" value="1"/>
</dbReference>
<dbReference type="InterPro" id="IPR036047">
    <property type="entry name" value="F-box-like_dom_sf"/>
</dbReference>